<keyword evidence="9" id="KW-1185">Reference proteome</keyword>
<comment type="subcellular location">
    <subcellularLocation>
        <location evidence="6">Cell membrane</location>
        <topology evidence="6">Multi-pass membrane protein</topology>
    </subcellularLocation>
    <subcellularLocation>
        <location evidence="1">Membrane</location>
        <topology evidence="1">Multi-pass membrane protein</topology>
    </subcellularLocation>
</comment>
<dbReference type="CDD" id="cd06261">
    <property type="entry name" value="TM_PBP2"/>
    <property type="match status" value="1"/>
</dbReference>
<evidence type="ECO:0000313" key="8">
    <source>
        <dbReference type="EMBL" id="QXT61754.1"/>
    </source>
</evidence>
<evidence type="ECO:0000256" key="5">
    <source>
        <dbReference type="ARBA" id="ARBA00023136"/>
    </source>
</evidence>
<keyword evidence="2 6" id="KW-0813">Transport</keyword>
<dbReference type="PANTHER" id="PTHR30177:SF4">
    <property type="entry name" value="OSMOPROTECTANT IMPORT PERMEASE PROTEIN OSMW"/>
    <property type="match status" value="1"/>
</dbReference>
<name>A0ABX8SKM0_9ACTN</name>
<gene>
    <name evidence="8" type="ORF">KDB89_08055</name>
</gene>
<dbReference type="Proteomes" id="UP000824504">
    <property type="component" value="Chromosome"/>
</dbReference>
<proteinExistence type="inferred from homology"/>
<sequence>MRWLALNWPQVLELAGAHLLLALPPIVASVLIAVPLGRLAHRRPVIGAPLLGVAGLMYAIPALPLLIVIPAVLGIPLRSPATMIVALTVYGVALLVRTAADAFAAVDARTHDGAVAIGYSPRAVFWQVDLPLAVPVLLSGVRVVAVSTISLVTIGALIGVPSLGTLLTDGFQRGIATEVGVGVVATVALALLADAGLLVLGRLLTPWLRAGRDGRPRTAEPSPSGRGRRG</sequence>
<dbReference type="InterPro" id="IPR000515">
    <property type="entry name" value="MetI-like"/>
</dbReference>
<dbReference type="RefSeq" id="WP_219079988.1">
    <property type="nucleotide sequence ID" value="NZ_CP079216.1"/>
</dbReference>
<dbReference type="EMBL" id="CP079216">
    <property type="protein sequence ID" value="QXT61754.1"/>
    <property type="molecule type" value="Genomic_DNA"/>
</dbReference>
<feature type="domain" description="ABC transmembrane type-1" evidence="7">
    <location>
        <begin position="15"/>
        <end position="200"/>
    </location>
</feature>
<protein>
    <submittedName>
        <fullName evidence="8">ABC transporter permease subunit</fullName>
    </submittedName>
</protein>
<dbReference type="PROSITE" id="PS50928">
    <property type="entry name" value="ABC_TM1"/>
    <property type="match status" value="1"/>
</dbReference>
<comment type="similarity">
    <text evidence="6">Belongs to the binding-protein-dependent transport system permease family.</text>
</comment>
<evidence type="ECO:0000256" key="4">
    <source>
        <dbReference type="ARBA" id="ARBA00022989"/>
    </source>
</evidence>
<dbReference type="PANTHER" id="PTHR30177">
    <property type="entry name" value="GLYCINE BETAINE/L-PROLINE TRANSPORT SYSTEM PERMEASE PROTEIN PROW"/>
    <property type="match status" value="1"/>
</dbReference>
<feature type="transmembrane region" description="Helical" evidence="6">
    <location>
        <begin position="15"/>
        <end position="36"/>
    </location>
</feature>
<dbReference type="InterPro" id="IPR051204">
    <property type="entry name" value="ABC_transp_perm/SBD"/>
</dbReference>
<keyword evidence="4 6" id="KW-1133">Transmembrane helix</keyword>
<feature type="transmembrane region" description="Helical" evidence="6">
    <location>
        <begin position="132"/>
        <end position="159"/>
    </location>
</feature>
<evidence type="ECO:0000256" key="1">
    <source>
        <dbReference type="ARBA" id="ARBA00004141"/>
    </source>
</evidence>
<dbReference type="Pfam" id="PF00528">
    <property type="entry name" value="BPD_transp_1"/>
    <property type="match status" value="1"/>
</dbReference>
<reference evidence="8 9" key="1">
    <citation type="submission" date="2021-07" db="EMBL/GenBank/DDBJ databases">
        <title>complete genome sequencing of Tessaracoccus sp.J1M15.</title>
        <authorList>
            <person name="Bae J.-W."/>
            <person name="Kim D.-y."/>
        </authorList>
    </citation>
    <scope>NUCLEOTIDE SEQUENCE [LARGE SCALE GENOMIC DNA]</scope>
    <source>
        <strain evidence="8 9">J1M15</strain>
    </source>
</reference>
<evidence type="ECO:0000256" key="2">
    <source>
        <dbReference type="ARBA" id="ARBA00022448"/>
    </source>
</evidence>
<keyword evidence="3 6" id="KW-0812">Transmembrane</keyword>
<evidence type="ECO:0000313" key="9">
    <source>
        <dbReference type="Proteomes" id="UP000824504"/>
    </source>
</evidence>
<feature type="transmembrane region" description="Helical" evidence="6">
    <location>
        <begin position="81"/>
        <end position="100"/>
    </location>
</feature>
<evidence type="ECO:0000256" key="6">
    <source>
        <dbReference type="RuleBase" id="RU363032"/>
    </source>
</evidence>
<organism evidence="8 9">
    <name type="scientific">Tessaracoccus palaemonis</name>
    <dbReference type="NCBI Taxonomy" id="2829499"/>
    <lineage>
        <taxon>Bacteria</taxon>
        <taxon>Bacillati</taxon>
        <taxon>Actinomycetota</taxon>
        <taxon>Actinomycetes</taxon>
        <taxon>Propionibacteriales</taxon>
        <taxon>Propionibacteriaceae</taxon>
        <taxon>Tessaracoccus</taxon>
    </lineage>
</organism>
<keyword evidence="5 6" id="KW-0472">Membrane</keyword>
<feature type="transmembrane region" description="Helical" evidence="6">
    <location>
        <begin position="179"/>
        <end position="200"/>
    </location>
</feature>
<feature type="transmembrane region" description="Helical" evidence="6">
    <location>
        <begin position="48"/>
        <end position="75"/>
    </location>
</feature>
<evidence type="ECO:0000256" key="3">
    <source>
        <dbReference type="ARBA" id="ARBA00022692"/>
    </source>
</evidence>
<accession>A0ABX8SKM0</accession>
<evidence type="ECO:0000259" key="7">
    <source>
        <dbReference type="PROSITE" id="PS50928"/>
    </source>
</evidence>